<dbReference type="PANTHER" id="PTHR41299">
    <property type="entry name" value="THIAMINE PYROPHOSPHOKINASE"/>
    <property type="match status" value="1"/>
</dbReference>
<evidence type="ECO:0000259" key="6">
    <source>
        <dbReference type="Pfam" id="PF04263"/>
    </source>
</evidence>
<name>A0AAE5BVY3_9RHOB</name>
<dbReference type="GO" id="GO:0009229">
    <property type="term" value="P:thiamine diphosphate biosynthetic process"/>
    <property type="evidence" value="ECO:0007669"/>
    <property type="project" value="InterPro"/>
</dbReference>
<evidence type="ECO:0000256" key="1">
    <source>
        <dbReference type="ARBA" id="ARBA00022679"/>
    </source>
</evidence>
<dbReference type="SUPFAM" id="SSF63862">
    <property type="entry name" value="Thiamin pyrophosphokinase, substrate-binding domain"/>
    <property type="match status" value="1"/>
</dbReference>
<keyword evidence="9" id="KW-1185">Reference proteome</keyword>
<dbReference type="EMBL" id="JAABNR010000023">
    <property type="protein sequence ID" value="NBZ89451.1"/>
    <property type="molecule type" value="Genomic_DNA"/>
</dbReference>
<dbReference type="PANTHER" id="PTHR41299:SF1">
    <property type="entry name" value="THIAMINE PYROPHOSPHOKINASE"/>
    <property type="match status" value="1"/>
</dbReference>
<protein>
    <recommendedName>
        <fullName evidence="5">Thiamine diphosphokinase</fullName>
        <ecNumber evidence="5">2.7.6.2</ecNumber>
    </recommendedName>
</protein>
<dbReference type="GO" id="GO:0005524">
    <property type="term" value="F:ATP binding"/>
    <property type="evidence" value="ECO:0007669"/>
    <property type="project" value="UniProtKB-KW"/>
</dbReference>
<feature type="domain" description="Thiamin pyrophosphokinase catalytic" evidence="6">
    <location>
        <begin position="32"/>
        <end position="120"/>
    </location>
</feature>
<dbReference type="SUPFAM" id="SSF63999">
    <property type="entry name" value="Thiamin pyrophosphokinase, catalytic domain"/>
    <property type="match status" value="1"/>
</dbReference>
<dbReference type="InterPro" id="IPR053149">
    <property type="entry name" value="TPK"/>
</dbReference>
<keyword evidence="3" id="KW-0418">Kinase</keyword>
<accession>A0AAE5BVY3</accession>
<keyword evidence="1 8" id="KW-0808">Transferase</keyword>
<proteinExistence type="predicted"/>
<gene>
    <name evidence="8" type="ORF">GV832_17830</name>
</gene>
<evidence type="ECO:0000256" key="2">
    <source>
        <dbReference type="ARBA" id="ARBA00022741"/>
    </source>
</evidence>
<comment type="caution">
    <text evidence="8">The sequence shown here is derived from an EMBL/GenBank/DDBJ whole genome shotgun (WGS) entry which is preliminary data.</text>
</comment>
<dbReference type="Gene3D" id="3.40.50.10240">
    <property type="entry name" value="Thiamin pyrophosphokinase, catalytic domain"/>
    <property type="match status" value="1"/>
</dbReference>
<evidence type="ECO:0000256" key="3">
    <source>
        <dbReference type="ARBA" id="ARBA00022777"/>
    </source>
</evidence>
<evidence type="ECO:0000313" key="8">
    <source>
        <dbReference type="EMBL" id="NBZ89451.1"/>
    </source>
</evidence>
<organism evidence="8 9">
    <name type="scientific">Stagnihabitans tardus</name>
    <dbReference type="NCBI Taxonomy" id="2699202"/>
    <lineage>
        <taxon>Bacteria</taxon>
        <taxon>Pseudomonadati</taxon>
        <taxon>Pseudomonadota</taxon>
        <taxon>Alphaproteobacteria</taxon>
        <taxon>Rhodobacterales</taxon>
        <taxon>Paracoccaceae</taxon>
        <taxon>Stagnihabitans</taxon>
    </lineage>
</organism>
<dbReference type="InterPro" id="IPR007373">
    <property type="entry name" value="Thiamin_PyroPKinase_B1-bd"/>
</dbReference>
<dbReference type="InterPro" id="IPR036759">
    <property type="entry name" value="TPK_catalytic_sf"/>
</dbReference>
<sequence>MPEVIVQSTDGVTLAGGSAFSARLLAEARELAPRVVAADGGADRLLAHGVEPEAVMGDLDSISDGARLRLADRVHHIAEQVTTDFDKALRSIAAPFVVAVGFAGQRLDHGLAVLTSLLAHPEKRCLVMSATDVVFLCPPRLELALTPGSRFSLYPLGEVRCRSEGLRWPTAGLDFSPWGRVGTSNEVAAPRVRLEVDQARMLVILPRRAAGAVARAFQGG</sequence>
<dbReference type="RefSeq" id="WP_168776249.1">
    <property type="nucleotide sequence ID" value="NZ_JAABNR010000023.1"/>
</dbReference>
<evidence type="ECO:0000313" key="9">
    <source>
        <dbReference type="Proteomes" id="UP001193501"/>
    </source>
</evidence>
<evidence type="ECO:0000256" key="4">
    <source>
        <dbReference type="ARBA" id="ARBA00022840"/>
    </source>
</evidence>
<dbReference type="AlphaFoldDB" id="A0AAE5BVY3"/>
<dbReference type="InterPro" id="IPR006282">
    <property type="entry name" value="Thi_PPkinase"/>
</dbReference>
<dbReference type="GO" id="GO:0006772">
    <property type="term" value="P:thiamine metabolic process"/>
    <property type="evidence" value="ECO:0007669"/>
    <property type="project" value="UniProtKB-UniRule"/>
</dbReference>
<dbReference type="NCBIfam" id="TIGR01378">
    <property type="entry name" value="thi_PPkinase"/>
    <property type="match status" value="1"/>
</dbReference>
<evidence type="ECO:0000256" key="5">
    <source>
        <dbReference type="NCBIfam" id="TIGR01378"/>
    </source>
</evidence>
<dbReference type="Pfam" id="PF04263">
    <property type="entry name" value="TPK_catalytic"/>
    <property type="match status" value="1"/>
</dbReference>
<reference evidence="8" key="1">
    <citation type="submission" date="2020-01" db="EMBL/GenBank/DDBJ databases">
        <authorList>
            <person name="Chen W.-M."/>
        </authorList>
    </citation>
    <scope>NUCLEOTIDE SEQUENCE</scope>
    <source>
        <strain evidence="8">CYK-10</strain>
    </source>
</reference>
<dbReference type="GO" id="GO:0016301">
    <property type="term" value="F:kinase activity"/>
    <property type="evidence" value="ECO:0007669"/>
    <property type="project" value="UniProtKB-KW"/>
</dbReference>
<dbReference type="InterPro" id="IPR007371">
    <property type="entry name" value="TPK_catalytic"/>
</dbReference>
<dbReference type="EC" id="2.7.6.2" evidence="5"/>
<dbReference type="Pfam" id="PF04265">
    <property type="entry name" value="TPK_B1_binding"/>
    <property type="match status" value="1"/>
</dbReference>
<dbReference type="InterPro" id="IPR036371">
    <property type="entry name" value="TPK_B1-bd_sf"/>
</dbReference>
<keyword evidence="2" id="KW-0547">Nucleotide-binding</keyword>
<dbReference type="GO" id="GO:0030975">
    <property type="term" value="F:thiamine binding"/>
    <property type="evidence" value="ECO:0007669"/>
    <property type="project" value="InterPro"/>
</dbReference>
<dbReference type="Proteomes" id="UP001193501">
    <property type="component" value="Unassembled WGS sequence"/>
</dbReference>
<dbReference type="GO" id="GO:0004788">
    <property type="term" value="F:thiamine diphosphokinase activity"/>
    <property type="evidence" value="ECO:0007669"/>
    <property type="project" value="UniProtKB-UniRule"/>
</dbReference>
<feature type="domain" description="Thiamin pyrophosphokinase thiamin-binding" evidence="7">
    <location>
        <begin position="149"/>
        <end position="198"/>
    </location>
</feature>
<keyword evidence="4" id="KW-0067">ATP-binding</keyword>
<dbReference type="CDD" id="cd07995">
    <property type="entry name" value="TPK"/>
    <property type="match status" value="1"/>
</dbReference>
<evidence type="ECO:0000259" key="7">
    <source>
        <dbReference type="Pfam" id="PF04265"/>
    </source>
</evidence>